<feature type="transmembrane region" description="Helical" evidence="1">
    <location>
        <begin position="185"/>
        <end position="204"/>
    </location>
</feature>
<evidence type="ECO:0000313" key="2">
    <source>
        <dbReference type="EMBL" id="KAB7502192.1"/>
    </source>
</evidence>
<gene>
    <name evidence="2" type="primary">MOSPD1</name>
    <name evidence="2" type="ORF">Anas_10129</name>
</gene>
<evidence type="ECO:0000313" key="3">
    <source>
        <dbReference type="Proteomes" id="UP000326759"/>
    </source>
</evidence>
<proteinExistence type="predicted"/>
<dbReference type="Proteomes" id="UP000326759">
    <property type="component" value="Unassembled WGS sequence"/>
</dbReference>
<dbReference type="OrthoDB" id="10022288at2759"/>
<evidence type="ECO:0000256" key="1">
    <source>
        <dbReference type="SAM" id="Phobius"/>
    </source>
</evidence>
<dbReference type="Gene3D" id="2.60.40.10">
    <property type="entry name" value="Immunoglobulins"/>
    <property type="match status" value="1"/>
</dbReference>
<dbReference type="AlphaFoldDB" id="A0A5N5T6S0"/>
<feature type="transmembrane region" description="Helical" evidence="1">
    <location>
        <begin position="6"/>
        <end position="23"/>
    </location>
</feature>
<comment type="caution">
    <text evidence="2">The sequence shown here is derived from an EMBL/GenBank/DDBJ whole genome shotgun (WGS) entry which is preliminary data.</text>
</comment>
<reference evidence="2 3" key="1">
    <citation type="journal article" date="2019" name="PLoS Biol.">
        <title>Sex chromosomes control vertical transmission of feminizing Wolbachia symbionts in an isopod.</title>
        <authorList>
            <person name="Becking T."/>
            <person name="Chebbi M.A."/>
            <person name="Giraud I."/>
            <person name="Moumen B."/>
            <person name="Laverre T."/>
            <person name="Caubet Y."/>
            <person name="Peccoud J."/>
            <person name="Gilbert C."/>
            <person name="Cordaux R."/>
        </authorList>
    </citation>
    <scope>NUCLEOTIDE SEQUENCE [LARGE SCALE GENOMIC DNA]</scope>
    <source>
        <strain evidence="2">ANa2</strain>
        <tissue evidence="2">Whole body excluding digestive tract and cuticle</tissue>
    </source>
</reference>
<protein>
    <submittedName>
        <fullName evidence="2">Motile sperm domain-containing protein 1</fullName>
    </submittedName>
</protein>
<dbReference type="GO" id="GO:0005737">
    <property type="term" value="C:cytoplasm"/>
    <property type="evidence" value="ECO:0007669"/>
    <property type="project" value="TreeGrafter"/>
</dbReference>
<dbReference type="PANTHER" id="PTHR34441">
    <property type="entry name" value="MOTILE SPERM DOMAIN-CONTAINING PROTEIN 1"/>
    <property type="match status" value="1"/>
</dbReference>
<keyword evidence="1" id="KW-0472">Membrane</keyword>
<keyword evidence="3" id="KW-1185">Reference proteome</keyword>
<sequence>MELKEQANQIWHFYIFICLVLVRNEGMPNRNIREPVQIPVFVIPTSLSFSVQDETTHKQVLTLFNPCQFDVLLSTAPNKYEITDSSGFLKAGFKIDIVVRHSYPIESNVGARDKLRVEMRMNGNPSLIGKRDISLTLVKELPRAEASRGSSYGFTPFHVILAILAVAVLMMPTEGIATTSVIPNLFHFSVATKCFVSFVLVYQYSYNS</sequence>
<dbReference type="InterPro" id="IPR039283">
    <property type="entry name" value="MOSPD1/3"/>
</dbReference>
<feature type="transmembrane region" description="Helical" evidence="1">
    <location>
        <begin position="152"/>
        <end position="173"/>
    </location>
</feature>
<dbReference type="InterPro" id="IPR013783">
    <property type="entry name" value="Ig-like_fold"/>
</dbReference>
<accession>A0A5N5T6S0</accession>
<dbReference type="EMBL" id="SEYY01008337">
    <property type="protein sequence ID" value="KAB7502192.1"/>
    <property type="molecule type" value="Genomic_DNA"/>
</dbReference>
<keyword evidence="1" id="KW-0812">Transmembrane</keyword>
<organism evidence="2 3">
    <name type="scientific">Armadillidium nasatum</name>
    <dbReference type="NCBI Taxonomy" id="96803"/>
    <lineage>
        <taxon>Eukaryota</taxon>
        <taxon>Metazoa</taxon>
        <taxon>Ecdysozoa</taxon>
        <taxon>Arthropoda</taxon>
        <taxon>Crustacea</taxon>
        <taxon>Multicrustacea</taxon>
        <taxon>Malacostraca</taxon>
        <taxon>Eumalacostraca</taxon>
        <taxon>Peracarida</taxon>
        <taxon>Isopoda</taxon>
        <taxon>Oniscidea</taxon>
        <taxon>Crinocheta</taxon>
        <taxon>Armadillidiidae</taxon>
        <taxon>Armadillidium</taxon>
    </lineage>
</organism>
<keyword evidence="1" id="KW-1133">Transmembrane helix</keyword>
<dbReference type="InterPro" id="IPR008962">
    <property type="entry name" value="PapD-like_sf"/>
</dbReference>
<name>A0A5N5T6S0_9CRUS</name>
<dbReference type="SUPFAM" id="SSF49354">
    <property type="entry name" value="PapD-like"/>
    <property type="match status" value="1"/>
</dbReference>
<dbReference type="PANTHER" id="PTHR34441:SF1">
    <property type="entry name" value="MOTILE SPERM DOMAIN-CONTAINING 1"/>
    <property type="match status" value="1"/>
</dbReference>